<evidence type="ECO:0000313" key="2">
    <source>
        <dbReference type="Proteomes" id="UP001064048"/>
    </source>
</evidence>
<accession>A0ACC0KBG0</accession>
<keyword evidence="2" id="KW-1185">Reference proteome</keyword>
<evidence type="ECO:0000313" key="1">
    <source>
        <dbReference type="EMBL" id="KAI8433856.1"/>
    </source>
</evidence>
<sequence length="99" mass="11036">MSHQNIRVSHTETSEQRGRKDVSDIFARSAVADINAGDCTTTSGARRSVRYNCDHNARAERAKRARLGSGRRSARRKNLIYLGNNLAPTSAGYVLNLRY</sequence>
<protein>
    <submittedName>
        <fullName evidence="1">Uncharacterized protein</fullName>
    </submittedName>
</protein>
<organism evidence="1 2">
    <name type="scientific">Choristoneura fumiferana</name>
    <name type="common">Spruce budworm moth</name>
    <name type="synonym">Archips fumiferana</name>
    <dbReference type="NCBI Taxonomy" id="7141"/>
    <lineage>
        <taxon>Eukaryota</taxon>
        <taxon>Metazoa</taxon>
        <taxon>Ecdysozoa</taxon>
        <taxon>Arthropoda</taxon>
        <taxon>Hexapoda</taxon>
        <taxon>Insecta</taxon>
        <taxon>Pterygota</taxon>
        <taxon>Neoptera</taxon>
        <taxon>Endopterygota</taxon>
        <taxon>Lepidoptera</taxon>
        <taxon>Glossata</taxon>
        <taxon>Ditrysia</taxon>
        <taxon>Tortricoidea</taxon>
        <taxon>Tortricidae</taxon>
        <taxon>Tortricinae</taxon>
        <taxon>Choristoneura</taxon>
    </lineage>
</organism>
<gene>
    <name evidence="1" type="ORF">MSG28_015808</name>
</gene>
<reference evidence="1 2" key="1">
    <citation type="journal article" date="2022" name="Genome Biol. Evol.">
        <title>The Spruce Budworm Genome: Reconstructing the Evolutionary History of Antifreeze Proteins.</title>
        <authorList>
            <person name="Beliveau C."/>
            <person name="Gagne P."/>
            <person name="Picq S."/>
            <person name="Vernygora O."/>
            <person name="Keeling C.I."/>
            <person name="Pinkney K."/>
            <person name="Doucet D."/>
            <person name="Wen F."/>
            <person name="Johnston J.S."/>
            <person name="Maaroufi H."/>
            <person name="Boyle B."/>
            <person name="Laroche J."/>
            <person name="Dewar K."/>
            <person name="Juretic N."/>
            <person name="Blackburn G."/>
            <person name="Nisole A."/>
            <person name="Brunet B."/>
            <person name="Brandao M."/>
            <person name="Lumley L."/>
            <person name="Duan J."/>
            <person name="Quan G."/>
            <person name="Lucarotti C.J."/>
            <person name="Roe A.D."/>
            <person name="Sperling F.A.H."/>
            <person name="Levesque R.C."/>
            <person name="Cusson M."/>
        </authorList>
    </citation>
    <scope>NUCLEOTIDE SEQUENCE [LARGE SCALE GENOMIC DNA]</scope>
    <source>
        <strain evidence="1">Glfc:IPQL:Cfum</strain>
    </source>
</reference>
<name>A0ACC0KBG0_CHOFU</name>
<comment type="caution">
    <text evidence="1">The sequence shown here is derived from an EMBL/GenBank/DDBJ whole genome shotgun (WGS) entry which is preliminary data.</text>
</comment>
<dbReference type="Proteomes" id="UP001064048">
    <property type="component" value="Chromosome 29"/>
</dbReference>
<proteinExistence type="predicted"/>
<dbReference type="EMBL" id="CM046129">
    <property type="protein sequence ID" value="KAI8433856.1"/>
    <property type="molecule type" value="Genomic_DNA"/>
</dbReference>